<evidence type="ECO:0000313" key="5">
    <source>
        <dbReference type="Proteomes" id="UP001180531"/>
    </source>
</evidence>
<evidence type="ECO:0000256" key="2">
    <source>
        <dbReference type="ARBA" id="ARBA00023315"/>
    </source>
</evidence>
<evidence type="ECO:0000259" key="3">
    <source>
        <dbReference type="PROSITE" id="PS51186"/>
    </source>
</evidence>
<feature type="domain" description="N-acetyltransferase" evidence="3">
    <location>
        <begin position="2"/>
        <end position="162"/>
    </location>
</feature>
<dbReference type="InterPro" id="IPR000182">
    <property type="entry name" value="GNAT_dom"/>
</dbReference>
<gene>
    <name evidence="4" type="ORF">RM609_03170</name>
</gene>
<dbReference type="InterPro" id="IPR016181">
    <property type="entry name" value="Acyl_CoA_acyltransferase"/>
</dbReference>
<dbReference type="PANTHER" id="PTHR43877:SF2">
    <property type="entry name" value="AMINOALKYLPHOSPHONATE N-ACETYLTRANSFERASE-RELATED"/>
    <property type="match status" value="1"/>
</dbReference>
<reference evidence="4" key="1">
    <citation type="submission" date="2024-05" db="EMBL/GenBank/DDBJ databases">
        <title>30 novel species of actinomycetes from the DSMZ collection.</title>
        <authorList>
            <person name="Nouioui I."/>
        </authorList>
    </citation>
    <scope>NUCLEOTIDE SEQUENCE</scope>
    <source>
        <strain evidence="4">DSM 40473</strain>
    </source>
</reference>
<protein>
    <submittedName>
        <fullName evidence="4">GNAT family N-acetyltransferase</fullName>
    </submittedName>
</protein>
<dbReference type="Proteomes" id="UP001180531">
    <property type="component" value="Unassembled WGS sequence"/>
</dbReference>
<dbReference type="Gene3D" id="3.40.630.30">
    <property type="match status" value="1"/>
</dbReference>
<organism evidence="4 5">
    <name type="scientific">Streptomyces hesseae</name>
    <dbReference type="NCBI Taxonomy" id="3075519"/>
    <lineage>
        <taxon>Bacteria</taxon>
        <taxon>Bacillati</taxon>
        <taxon>Actinomycetota</taxon>
        <taxon>Actinomycetes</taxon>
        <taxon>Kitasatosporales</taxon>
        <taxon>Streptomycetaceae</taxon>
        <taxon>Streptomyces</taxon>
    </lineage>
</organism>
<dbReference type="PROSITE" id="PS51186">
    <property type="entry name" value="GNAT"/>
    <property type="match status" value="1"/>
</dbReference>
<name>A0ABU2SGL0_9ACTN</name>
<dbReference type="Pfam" id="PF00583">
    <property type="entry name" value="Acetyltransf_1"/>
    <property type="match status" value="1"/>
</dbReference>
<dbReference type="PANTHER" id="PTHR43877">
    <property type="entry name" value="AMINOALKYLPHOSPHONATE N-ACETYLTRANSFERASE-RELATED-RELATED"/>
    <property type="match status" value="1"/>
</dbReference>
<sequence>MMEIRVLCPDDWLLWRELRLAALAESPGAFGSRLADWQGDGDREERWRARLDLPGSINLVAVLDGHPVGMVSGVPGPHAGTAELISLWVAAAVRGRGVGDRLMGAVEQWAIGRGAERLRLAVMPGNEHALALYRRHGLRDTGPHGASLPDGRRERVMVKHLPTG</sequence>
<evidence type="ECO:0000313" key="4">
    <source>
        <dbReference type="EMBL" id="MDT0448103.1"/>
    </source>
</evidence>
<comment type="caution">
    <text evidence="4">The sequence shown here is derived from an EMBL/GenBank/DDBJ whole genome shotgun (WGS) entry which is preliminary data.</text>
</comment>
<dbReference type="RefSeq" id="WP_311608484.1">
    <property type="nucleotide sequence ID" value="NZ_JAVRFI010000002.1"/>
</dbReference>
<evidence type="ECO:0000256" key="1">
    <source>
        <dbReference type="ARBA" id="ARBA00022679"/>
    </source>
</evidence>
<keyword evidence="2" id="KW-0012">Acyltransferase</keyword>
<dbReference type="InterPro" id="IPR050832">
    <property type="entry name" value="Bact_Acetyltransf"/>
</dbReference>
<keyword evidence="5" id="KW-1185">Reference proteome</keyword>
<dbReference type="SUPFAM" id="SSF55729">
    <property type="entry name" value="Acyl-CoA N-acyltransferases (Nat)"/>
    <property type="match status" value="1"/>
</dbReference>
<accession>A0ABU2SGL0</accession>
<keyword evidence="1" id="KW-0808">Transferase</keyword>
<dbReference type="EMBL" id="JAVRFI010000002">
    <property type="protein sequence ID" value="MDT0448103.1"/>
    <property type="molecule type" value="Genomic_DNA"/>
</dbReference>
<dbReference type="CDD" id="cd04301">
    <property type="entry name" value="NAT_SF"/>
    <property type="match status" value="1"/>
</dbReference>
<proteinExistence type="predicted"/>